<dbReference type="AlphaFoldDB" id="A0AAW3MT29"/>
<name>A0AAW3MT29_9BURK</name>
<proteinExistence type="predicted"/>
<protein>
    <submittedName>
        <fullName evidence="1">Uncharacterized protein</fullName>
    </submittedName>
</protein>
<comment type="caution">
    <text evidence="1">The sequence shown here is derived from an EMBL/GenBank/DDBJ whole genome shotgun (WGS) entry which is preliminary data.</text>
</comment>
<gene>
    <name evidence="1" type="ORF">WJ96_05705</name>
</gene>
<keyword evidence="2" id="KW-1185">Reference proteome</keyword>
<sequence length="61" mass="6666">MGQLWLVGEYISEGNNVLAGVMAIIPQDASADVVFEHVDAFAEEVNQRISETYAARLLKDA</sequence>
<reference evidence="1 2" key="1">
    <citation type="submission" date="2015-11" db="EMBL/GenBank/DDBJ databases">
        <title>Expanding the genomic diversity of Burkholderia species for the development of highly accurate diagnostics.</title>
        <authorList>
            <person name="Sahl J."/>
            <person name="Keim P."/>
            <person name="Wagner D."/>
        </authorList>
    </citation>
    <scope>NUCLEOTIDE SEQUENCE [LARGE SCALE GENOMIC DNA]</scope>
    <source>
        <strain evidence="1 2">MSMB1808WGS</strain>
    </source>
</reference>
<evidence type="ECO:0000313" key="2">
    <source>
        <dbReference type="Proteomes" id="UP000056453"/>
    </source>
</evidence>
<organism evidence="1 2">
    <name type="scientific">Burkholderia ubonensis</name>
    <dbReference type="NCBI Taxonomy" id="101571"/>
    <lineage>
        <taxon>Bacteria</taxon>
        <taxon>Pseudomonadati</taxon>
        <taxon>Pseudomonadota</taxon>
        <taxon>Betaproteobacteria</taxon>
        <taxon>Burkholderiales</taxon>
        <taxon>Burkholderiaceae</taxon>
        <taxon>Burkholderia</taxon>
        <taxon>Burkholderia cepacia complex</taxon>
    </lineage>
</organism>
<dbReference type="Proteomes" id="UP000056453">
    <property type="component" value="Unassembled WGS sequence"/>
</dbReference>
<accession>A0AAW3MT29</accession>
<dbReference type="EMBL" id="LPBJ01000047">
    <property type="protein sequence ID" value="KVP98064.1"/>
    <property type="molecule type" value="Genomic_DNA"/>
</dbReference>
<evidence type="ECO:0000313" key="1">
    <source>
        <dbReference type="EMBL" id="KVP98064.1"/>
    </source>
</evidence>